<dbReference type="RefSeq" id="WP_157342115.1">
    <property type="nucleotide sequence ID" value="NZ_WQNF01000004.1"/>
</dbReference>
<gene>
    <name evidence="4" type="ORF">GPL21_07095</name>
</gene>
<feature type="domain" description="Pyruvate/ketoisovalerate oxidoreductase catalytic" evidence="2">
    <location>
        <begin position="13"/>
        <end position="179"/>
    </location>
</feature>
<dbReference type="AlphaFoldDB" id="A0A844SN85"/>
<dbReference type="PANTHER" id="PTHR32154:SF20">
    <property type="entry name" value="2-OXOGLUTARATE OXIDOREDUCTASE SUBUNIT KORA"/>
    <property type="match status" value="1"/>
</dbReference>
<dbReference type="GO" id="GO:0016903">
    <property type="term" value="F:oxidoreductase activity, acting on the aldehyde or oxo group of donors"/>
    <property type="evidence" value="ECO:0007669"/>
    <property type="project" value="InterPro"/>
</dbReference>
<dbReference type="InterPro" id="IPR009014">
    <property type="entry name" value="Transketo_C/PFOR_II"/>
</dbReference>
<comment type="caution">
    <text evidence="4">The sequence shown here is derived from an EMBL/GenBank/DDBJ whole genome shotgun (WGS) entry which is preliminary data.</text>
</comment>
<dbReference type="Gene3D" id="3.40.920.10">
    <property type="entry name" value="Pyruvate-ferredoxin oxidoreductase, PFOR, domain III"/>
    <property type="match status" value="1"/>
</dbReference>
<evidence type="ECO:0000259" key="3">
    <source>
        <dbReference type="Pfam" id="PF01855"/>
    </source>
</evidence>
<accession>A0A844SN85</accession>
<keyword evidence="1" id="KW-0560">Oxidoreductase</keyword>
<dbReference type="Pfam" id="PF01558">
    <property type="entry name" value="POR"/>
    <property type="match status" value="1"/>
</dbReference>
<feature type="domain" description="Pyruvate flavodoxin/ferredoxin oxidoreductase pyrimidine binding" evidence="3">
    <location>
        <begin position="214"/>
        <end position="384"/>
    </location>
</feature>
<sequence length="606" mass="66347">MIRSSIKIVGASGQGINSIGAIVAKGLKRSGYFVFGYREYPSLIKGGHASYQLDISGEQIRSSETTVNILVALNHHGLEVNLEDLKQGGVVLHVTPDWRYSEYHQDLIKNRKLRVIYLPAETILRKLGADNVLLNVLVTASLWSMLGLKVEELRSLVDEKFVGKPELAALNVKCIEEGVLFSQELDAALIELSSPDIKVKDDLLLTGSQAMGLGALHAGVRLFSGYPMTPASPLLGFIVDLENETHTVVKQAEDEITAAQIVSGAMFAGTRALTATSGGGFDLMSETLSLNAMIENPTVFVLAQRPGPSTGLPTWTSQDCLLQAVHGAHGEFAHCVLAVSNSQDAFDLMSVAFNLAERYQISVIVLTEKQTAEALYTQAPYDLEKADMDRGRLITDAMGLATLVSYDRYCPEADGGISPRWLPGSLASTYCAQSDEHDSAGTVDESAENRRRQTVKRMGKLDLLKGHLSEPDLTMTMGSQQVGDEIDDVSHELELLLVSWGSSGDVIRDVLCSDALSQRKIASLHYTYLWPLRTDRLVQLARLAAQVVLVEQSYRGQLGMLIRAECGLNITEKILKFDGRPFFYDEFLALLSKKLESQKQQRTTAP</sequence>
<dbReference type="InterPro" id="IPR029061">
    <property type="entry name" value="THDP-binding"/>
</dbReference>
<dbReference type="InterPro" id="IPR019752">
    <property type="entry name" value="Pyrv/ketoisovalerate_OxRed_cat"/>
</dbReference>
<evidence type="ECO:0000313" key="4">
    <source>
        <dbReference type="EMBL" id="MVT64872.1"/>
    </source>
</evidence>
<dbReference type="Pfam" id="PF01855">
    <property type="entry name" value="POR_N"/>
    <property type="match status" value="1"/>
</dbReference>
<dbReference type="InterPro" id="IPR002869">
    <property type="entry name" value="Pyrv_flavodox_OxRed_cen"/>
</dbReference>
<proteinExistence type="predicted"/>
<reference evidence="4 5" key="1">
    <citation type="submission" date="2019-12" db="EMBL/GenBank/DDBJ databases">
        <title>Draft genome sequences Bradyrhizobium cajani AMBPC1010, Bradyrhizobium pachyrhizi AMBPC1040 and Bradyrhizobium yuanmingense ALSPC3051, three plant growth promoting strains isolated from nodules of Cajanus cajan L. in Dominican Republic.</title>
        <authorList>
            <person name="Flores-Felix J.D."/>
            <person name="Araujo J."/>
            <person name="Diaz-Alcantara C."/>
            <person name="Gonzalez-Andres F."/>
            <person name="Velazquez E."/>
        </authorList>
    </citation>
    <scope>NUCLEOTIDE SEQUENCE [LARGE SCALE GENOMIC DNA]</scope>
    <source>
        <strain evidence="4 5">1040</strain>
    </source>
</reference>
<dbReference type="InterPro" id="IPR050722">
    <property type="entry name" value="Pyruvate:ferred/Flavod_OxRd"/>
</dbReference>
<dbReference type="Proteomes" id="UP000436468">
    <property type="component" value="Unassembled WGS sequence"/>
</dbReference>
<evidence type="ECO:0000259" key="2">
    <source>
        <dbReference type="Pfam" id="PF01558"/>
    </source>
</evidence>
<dbReference type="Gene3D" id="3.40.50.970">
    <property type="match status" value="1"/>
</dbReference>
<dbReference type="InterPro" id="IPR002880">
    <property type="entry name" value="Pyrv_Fd/Flavodoxin_OxRdtase_N"/>
</dbReference>
<dbReference type="PANTHER" id="PTHR32154">
    <property type="entry name" value="PYRUVATE-FLAVODOXIN OXIDOREDUCTASE-RELATED"/>
    <property type="match status" value="1"/>
</dbReference>
<evidence type="ECO:0000256" key="1">
    <source>
        <dbReference type="ARBA" id="ARBA00023002"/>
    </source>
</evidence>
<dbReference type="EMBL" id="WQNF01000004">
    <property type="protein sequence ID" value="MVT64872.1"/>
    <property type="molecule type" value="Genomic_DNA"/>
</dbReference>
<dbReference type="NCBIfam" id="TIGR03710">
    <property type="entry name" value="OAFO_sf"/>
    <property type="match status" value="1"/>
</dbReference>
<dbReference type="SUPFAM" id="SSF52518">
    <property type="entry name" value="Thiamin diphosphate-binding fold (THDP-binding)"/>
    <property type="match status" value="1"/>
</dbReference>
<dbReference type="CDD" id="cd07034">
    <property type="entry name" value="TPP_PYR_PFOR_IOR-alpha_like"/>
    <property type="match status" value="1"/>
</dbReference>
<evidence type="ECO:0000313" key="5">
    <source>
        <dbReference type="Proteomes" id="UP000436468"/>
    </source>
</evidence>
<protein>
    <submittedName>
        <fullName evidence="4">2-oxoacid:acceptor oxidoreductase subunit alpha</fullName>
    </submittedName>
</protein>
<dbReference type="Gene3D" id="3.40.50.920">
    <property type="match status" value="1"/>
</dbReference>
<dbReference type="SUPFAM" id="SSF52922">
    <property type="entry name" value="TK C-terminal domain-like"/>
    <property type="match status" value="1"/>
</dbReference>
<organism evidence="4 5">
    <name type="scientific">Bradyrhizobium pachyrhizi</name>
    <dbReference type="NCBI Taxonomy" id="280333"/>
    <lineage>
        <taxon>Bacteria</taxon>
        <taxon>Pseudomonadati</taxon>
        <taxon>Pseudomonadota</taxon>
        <taxon>Alphaproteobacteria</taxon>
        <taxon>Hyphomicrobiales</taxon>
        <taxon>Nitrobacteraceae</taxon>
        <taxon>Bradyrhizobium</taxon>
    </lineage>
</organism>
<dbReference type="InterPro" id="IPR022367">
    <property type="entry name" value="2-oxoacid/accept_OxRdtase_asu"/>
</dbReference>
<keyword evidence="5" id="KW-1185">Reference proteome</keyword>
<name>A0A844SN85_9BRAD</name>
<dbReference type="GO" id="GO:0006979">
    <property type="term" value="P:response to oxidative stress"/>
    <property type="evidence" value="ECO:0007669"/>
    <property type="project" value="TreeGrafter"/>
</dbReference>
<dbReference type="SUPFAM" id="SSF53323">
    <property type="entry name" value="Pyruvate-ferredoxin oxidoreductase, PFOR, domain III"/>
    <property type="match status" value="1"/>
</dbReference>